<dbReference type="InterPro" id="IPR016135">
    <property type="entry name" value="UBQ-conjugating_enzyme/RWD"/>
</dbReference>
<feature type="compositionally biased region" description="Basic and acidic residues" evidence="8">
    <location>
        <begin position="369"/>
        <end position="387"/>
    </location>
</feature>
<feature type="region of interest" description="Disordered" evidence="8">
    <location>
        <begin position="234"/>
        <end position="422"/>
    </location>
</feature>
<dbReference type="VEuPathDB" id="FungiDB:CH63R_09418"/>
<dbReference type="CDD" id="cd11685">
    <property type="entry name" value="UEV_TSG101-like"/>
    <property type="match status" value="1"/>
</dbReference>
<evidence type="ECO:0000256" key="8">
    <source>
        <dbReference type="SAM" id="MobiDB-lite"/>
    </source>
</evidence>
<feature type="compositionally biased region" description="Pro residues" evidence="8">
    <location>
        <begin position="299"/>
        <end position="318"/>
    </location>
</feature>
<dbReference type="InterPro" id="IPR037202">
    <property type="entry name" value="ESCRT_assembly_dom"/>
</dbReference>
<dbReference type="Gene3D" id="6.10.140.820">
    <property type="match status" value="1"/>
</dbReference>
<organism evidence="11 12">
    <name type="scientific">Colletotrichum higginsianum (strain IMI 349063)</name>
    <name type="common">Crucifer anthracnose fungus</name>
    <dbReference type="NCBI Taxonomy" id="759273"/>
    <lineage>
        <taxon>Eukaryota</taxon>
        <taxon>Fungi</taxon>
        <taxon>Dikarya</taxon>
        <taxon>Ascomycota</taxon>
        <taxon>Pezizomycotina</taxon>
        <taxon>Sordariomycetes</taxon>
        <taxon>Hypocreomycetidae</taxon>
        <taxon>Glomerellales</taxon>
        <taxon>Glomerellaceae</taxon>
        <taxon>Colletotrichum</taxon>
        <taxon>Colletotrichum destructivum species complex</taxon>
    </lineage>
</organism>
<dbReference type="RefSeq" id="XP_018156415.1">
    <property type="nucleotide sequence ID" value="XM_018304392.1"/>
</dbReference>
<comment type="similarity">
    <text evidence="2">Belongs to the ubiquitin-conjugating enzyme family. UEV subfamily.</text>
</comment>
<name>A0A1B7Y7D7_COLHI</name>
<dbReference type="PROSITE" id="PS51322">
    <property type="entry name" value="UEV"/>
    <property type="match status" value="1"/>
</dbReference>
<dbReference type="SUPFAM" id="SSF140111">
    <property type="entry name" value="Endosomal sorting complex assembly domain"/>
    <property type="match status" value="1"/>
</dbReference>
<dbReference type="OrthoDB" id="306304at2759"/>
<comment type="subcellular location">
    <subcellularLocation>
        <location evidence="1">Endosome</location>
    </subcellularLocation>
</comment>
<reference evidence="12" key="1">
    <citation type="journal article" date="2017" name="BMC Genomics">
        <title>Gapless genome assembly of Colletotrichum higginsianum reveals chromosome structure and association of transposable elements with secondary metabolite gene clusters.</title>
        <authorList>
            <person name="Dallery J.-F."/>
            <person name="Lapalu N."/>
            <person name="Zampounis A."/>
            <person name="Pigne S."/>
            <person name="Luyten I."/>
            <person name="Amselem J."/>
            <person name="Wittenberg A.H.J."/>
            <person name="Zhou S."/>
            <person name="de Queiroz M.V."/>
            <person name="Robin G.P."/>
            <person name="Auger A."/>
            <person name="Hainaut M."/>
            <person name="Henrissat B."/>
            <person name="Kim K.-T."/>
            <person name="Lee Y.-H."/>
            <person name="Lespinet O."/>
            <person name="Schwartz D.C."/>
            <person name="Thon M.R."/>
            <person name="O'Connell R.J."/>
        </authorList>
    </citation>
    <scope>NUCLEOTIDE SEQUENCE [LARGE SCALE GENOMIC DNA]</scope>
    <source>
        <strain evidence="12">IMI 349063</strain>
    </source>
</reference>
<dbReference type="KEGG" id="chig:CH63R_09418"/>
<keyword evidence="3 7" id="KW-0813">Transport</keyword>
<dbReference type="PANTHER" id="PTHR23306:SF3">
    <property type="entry name" value="TUMOR SUPPRESSOR PROTEIN 101"/>
    <property type="match status" value="1"/>
</dbReference>
<evidence type="ECO:0000256" key="7">
    <source>
        <dbReference type="PROSITE-ProRule" id="PRU00644"/>
    </source>
</evidence>
<feature type="domain" description="UEV" evidence="10">
    <location>
        <begin position="88"/>
        <end position="233"/>
    </location>
</feature>
<dbReference type="Gene3D" id="3.10.110.10">
    <property type="entry name" value="Ubiquitin Conjugating Enzyme"/>
    <property type="match status" value="1"/>
</dbReference>
<feature type="compositionally biased region" description="Pro residues" evidence="8">
    <location>
        <begin position="254"/>
        <end position="276"/>
    </location>
</feature>
<evidence type="ECO:0000259" key="10">
    <source>
        <dbReference type="PROSITE" id="PS51322"/>
    </source>
</evidence>
<dbReference type="GO" id="GO:0043130">
    <property type="term" value="F:ubiquitin binding"/>
    <property type="evidence" value="ECO:0007669"/>
    <property type="project" value="TreeGrafter"/>
</dbReference>
<accession>A0A1B7Y7D7</accession>
<evidence type="ECO:0000256" key="5">
    <source>
        <dbReference type="ARBA" id="ARBA00022927"/>
    </source>
</evidence>
<dbReference type="GO" id="GO:0006886">
    <property type="term" value="P:intracellular protein transport"/>
    <property type="evidence" value="ECO:0007669"/>
    <property type="project" value="UniProtKB-ARBA"/>
</dbReference>
<dbReference type="PROSITE" id="PS51312">
    <property type="entry name" value="SB"/>
    <property type="match status" value="1"/>
</dbReference>
<sequence>MTPFPPRCPISAVAVFRPTLLGRPSPLRPPPNTRIVPGLGSPAICIHDLSLARRIPAPARTRFDFGAAFPPSPSPLSRLVTAMPVPQHVLNWLYSVLTSEYHDVNRTYNDVAQALSHYSSLSPRTDVHTFDNGASALLLHLSGTLPVIFRGTTYRFPISIWVPHAYPREAPLVYVTPTETMMVRPGQHVDPQGQIYHPYLVGWAAFWDKSTILDFLAILRDIFAKEPPVIARQQLSQQQPPLHAAPPSQTYGQTPPPLPPLPPDLAPRPASRPPTEAPTGSSRPPPPPPKQSGPEPSYRSPPPPIEARHGPPLPPLPPGAERTTVHGNHSVHPPNRSQSQTYSRYDSAPPLPPVPASQQLSSPALSPRSAHDLQQHQRHQFSNDDAPHPQGTSEDPRHSALFLPHRQSASQYDGPPPRWQPAGQYQAQLLQQERRLQHQPSLQQNIAKPAPPPDLLDEPLTLSIPSPSSVPAPPIPPNPEKDALLHQLAQTLHSLRQRSRQQNESSMAGLQAQRTAMISAFSTLQSEMGTLGQTSALLQSNANILVEALRKADAVIEGSSRQTAPDIDELLVAPTVVANQLYALVAEEKAIGDTIFVLGRAVERGRISPAVFSKTTRSLAREWYLKKALVRKIGKGMGLTA</sequence>
<evidence type="ECO:0000259" key="9">
    <source>
        <dbReference type="PROSITE" id="PS51312"/>
    </source>
</evidence>
<dbReference type="GO" id="GO:0043162">
    <property type="term" value="P:ubiquitin-dependent protein catabolic process via the multivesicular body sorting pathway"/>
    <property type="evidence" value="ECO:0007669"/>
    <property type="project" value="UniProtKB-ARBA"/>
</dbReference>
<dbReference type="GO" id="GO:0000813">
    <property type="term" value="C:ESCRT I complex"/>
    <property type="evidence" value="ECO:0007669"/>
    <property type="project" value="TreeGrafter"/>
</dbReference>
<dbReference type="AlphaFoldDB" id="A0A1B7Y7D7"/>
<evidence type="ECO:0000313" key="11">
    <source>
        <dbReference type="EMBL" id="OBR07897.1"/>
    </source>
</evidence>
<dbReference type="PANTHER" id="PTHR23306">
    <property type="entry name" value="TUMOR SUSCEPTIBILITY GENE 101 PROTEIN-RELATED"/>
    <property type="match status" value="1"/>
</dbReference>
<evidence type="ECO:0000313" key="12">
    <source>
        <dbReference type="Proteomes" id="UP000092177"/>
    </source>
</evidence>
<dbReference type="EMBL" id="LTAN01000006">
    <property type="protein sequence ID" value="OBR07897.1"/>
    <property type="molecule type" value="Genomic_DNA"/>
</dbReference>
<evidence type="ECO:0000256" key="2">
    <source>
        <dbReference type="ARBA" id="ARBA00009594"/>
    </source>
</evidence>
<keyword evidence="12" id="KW-1185">Reference proteome</keyword>
<dbReference type="InterPro" id="IPR052070">
    <property type="entry name" value="ESCRT-I_UEV_domain"/>
</dbReference>
<dbReference type="SUPFAM" id="SSF54495">
    <property type="entry name" value="UBC-like"/>
    <property type="match status" value="1"/>
</dbReference>
<dbReference type="Proteomes" id="UP000092177">
    <property type="component" value="Chromosome 6"/>
</dbReference>
<feature type="region of interest" description="Disordered" evidence="8">
    <location>
        <begin position="437"/>
        <end position="456"/>
    </location>
</feature>
<proteinExistence type="inferred from homology"/>
<dbReference type="GO" id="GO:0072666">
    <property type="term" value="P:establishment of protein localization to vacuole"/>
    <property type="evidence" value="ECO:0007669"/>
    <property type="project" value="UniProtKB-ARBA"/>
</dbReference>
<dbReference type="Pfam" id="PF05743">
    <property type="entry name" value="UEV"/>
    <property type="match status" value="1"/>
</dbReference>
<dbReference type="InterPro" id="IPR017916">
    <property type="entry name" value="SB_dom"/>
</dbReference>
<feature type="domain" description="SB" evidence="9">
    <location>
        <begin position="575"/>
        <end position="641"/>
    </location>
</feature>
<comment type="caution">
    <text evidence="11">The sequence shown here is derived from an EMBL/GenBank/DDBJ whole genome shotgun (WGS) entry which is preliminary data.</text>
</comment>
<dbReference type="Pfam" id="PF09454">
    <property type="entry name" value="Vps23_core"/>
    <property type="match status" value="1"/>
</dbReference>
<dbReference type="InterPro" id="IPR008883">
    <property type="entry name" value="UEV_N"/>
</dbReference>
<keyword evidence="4" id="KW-0967">Endosome</keyword>
<feature type="compositionally biased region" description="Polar residues" evidence="8">
    <location>
        <begin position="335"/>
        <end position="344"/>
    </location>
</feature>
<evidence type="ECO:0000256" key="6">
    <source>
        <dbReference type="ARBA" id="ARBA00023054"/>
    </source>
</evidence>
<protein>
    <submittedName>
        <fullName evidence="11">UEV domain-containing protein</fullName>
    </submittedName>
</protein>
<keyword evidence="6" id="KW-0175">Coiled coil</keyword>
<evidence type="ECO:0000256" key="3">
    <source>
        <dbReference type="ARBA" id="ARBA00022448"/>
    </source>
</evidence>
<gene>
    <name evidence="11" type="ORF">CH63R_09418</name>
</gene>
<evidence type="ECO:0000256" key="4">
    <source>
        <dbReference type="ARBA" id="ARBA00022753"/>
    </source>
</evidence>
<keyword evidence="5 7" id="KW-0653">Protein transport</keyword>
<evidence type="ECO:0000256" key="1">
    <source>
        <dbReference type="ARBA" id="ARBA00004177"/>
    </source>
</evidence>
<dbReference type="GeneID" id="28868499"/>